<name>A0A175VLW9_AEREN</name>
<dbReference type="EMBL" id="JMGO02000002">
    <property type="protein sequence ID" value="KXU81631.1"/>
    <property type="molecule type" value="Genomic_DNA"/>
</dbReference>
<accession>A0A175VLW9</accession>
<evidence type="ECO:0000313" key="1">
    <source>
        <dbReference type="EMBL" id="KXU81631.1"/>
    </source>
</evidence>
<sequence>MLDNQLNPVSCLGHIILWQTDAQQSPRFEQACQSLQLGGKGGNMVAKLATDPDAVIGQHRMYLLDMTDAYRLSDLLRGELGLYQSGLAGGYHMAQLAKMRQIFAAAAIGVEQVSLFG</sequence>
<organism evidence="1 2">
    <name type="scientific">Aeromonas enteropelogenes</name>
    <name type="common">Aeromonas trota</name>
    <dbReference type="NCBI Taxonomy" id="29489"/>
    <lineage>
        <taxon>Bacteria</taxon>
        <taxon>Pseudomonadati</taxon>
        <taxon>Pseudomonadota</taxon>
        <taxon>Gammaproteobacteria</taxon>
        <taxon>Aeromonadales</taxon>
        <taxon>Aeromonadaceae</taxon>
        <taxon>Aeromonas</taxon>
    </lineage>
</organism>
<dbReference type="AlphaFoldDB" id="A0A175VLW9"/>
<proteinExistence type="predicted"/>
<comment type="caution">
    <text evidence="1">The sequence shown here is derived from an EMBL/GenBank/DDBJ whole genome shotgun (WGS) entry which is preliminary data.</text>
</comment>
<evidence type="ECO:0000313" key="2">
    <source>
        <dbReference type="Proteomes" id="UP000078435"/>
    </source>
</evidence>
<gene>
    <name evidence="1" type="ORF">LCR_07990</name>
</gene>
<protein>
    <submittedName>
        <fullName evidence="1">Uncharacterized protein</fullName>
    </submittedName>
</protein>
<reference evidence="1 2" key="1">
    <citation type="submission" date="2016-02" db="EMBL/GenBank/DDBJ databases">
        <title>Draft genome sequence of Aeromonas trota strain 1999lcr isolated from cerebrospinal fluid (CSF).</title>
        <authorList>
            <person name="Dallagassa C.B."/>
            <person name="Prediger K.C."/>
            <person name="Weiss V.A."/>
            <person name="Assis F.E."/>
            <person name="Baura V."/>
            <person name="Cruz L.M."/>
            <person name="Souza E.M."/>
            <person name="Pedrosa F.O."/>
            <person name="Fadel-Picheth C.M."/>
        </authorList>
    </citation>
    <scope>NUCLEOTIDE SEQUENCE [LARGE SCALE GENOMIC DNA]</scope>
    <source>
        <strain evidence="1 2">1999lcr</strain>
    </source>
</reference>
<dbReference type="Proteomes" id="UP000078435">
    <property type="component" value="Unassembled WGS sequence"/>
</dbReference>